<keyword evidence="6" id="KW-0686">Riboflavin biosynthesis</keyword>
<keyword evidence="8" id="KW-0560">Oxidoreductase</keyword>
<organism evidence="14 15">
    <name type="scientific">Hymenoscyphus albidus</name>
    <dbReference type="NCBI Taxonomy" id="595503"/>
    <lineage>
        <taxon>Eukaryota</taxon>
        <taxon>Fungi</taxon>
        <taxon>Dikarya</taxon>
        <taxon>Ascomycota</taxon>
        <taxon>Pezizomycotina</taxon>
        <taxon>Leotiomycetes</taxon>
        <taxon>Helotiales</taxon>
        <taxon>Helotiaceae</taxon>
        <taxon>Hymenoscyphus</taxon>
    </lineage>
</organism>
<evidence type="ECO:0000256" key="4">
    <source>
        <dbReference type="ARBA" id="ARBA00012851"/>
    </source>
</evidence>
<comment type="pathway">
    <text evidence="2">Cofactor biosynthesis; riboflavin biosynthesis.</text>
</comment>
<comment type="similarity">
    <text evidence="3">Belongs to the HTP reductase family.</text>
</comment>
<protein>
    <recommendedName>
        <fullName evidence="5">2,5-diamino-6-ribosylamino-4(3H)-pyrimidinone 5'-phosphate reductase</fullName>
        <ecNumber evidence="4">1.1.1.302</ecNumber>
    </recommendedName>
    <alternativeName>
        <fullName evidence="10">2,5-diamino-6-(5-phospho-D-ribosylamino)pyrimidin-4(3H)-one reductase</fullName>
    </alternativeName>
    <alternativeName>
        <fullName evidence="9">2,5-diamino-6-ribitylamino-4(3H)-pyrimidinone 5'-phosphate synthase</fullName>
    </alternativeName>
</protein>
<keyword evidence="7" id="KW-0521">NADP</keyword>
<dbReference type="PANTHER" id="PTHR38011">
    <property type="entry name" value="DIHYDROFOLATE REDUCTASE FAMILY PROTEIN (AFU_ORTHOLOGUE AFUA_8G06820)"/>
    <property type="match status" value="1"/>
</dbReference>
<dbReference type="GO" id="GO:0020037">
    <property type="term" value="F:heme binding"/>
    <property type="evidence" value="ECO:0007669"/>
    <property type="project" value="InterPro"/>
</dbReference>
<dbReference type="Proteomes" id="UP000701801">
    <property type="component" value="Unassembled WGS sequence"/>
</dbReference>
<reference evidence="14" key="1">
    <citation type="submission" date="2021-07" db="EMBL/GenBank/DDBJ databases">
        <authorList>
            <person name="Durling M."/>
        </authorList>
    </citation>
    <scope>NUCLEOTIDE SEQUENCE</scope>
</reference>
<evidence type="ECO:0000256" key="10">
    <source>
        <dbReference type="ARBA" id="ARBA00031630"/>
    </source>
</evidence>
<dbReference type="GO" id="GO:0005506">
    <property type="term" value="F:iron ion binding"/>
    <property type="evidence" value="ECO:0007669"/>
    <property type="project" value="InterPro"/>
</dbReference>
<proteinExistence type="inferred from homology"/>
<comment type="catalytic activity">
    <reaction evidence="12">
        <text>2,5-diamino-6-(1-D-ribitylamino)pyrimidin-4(3H)-one 5'-phosphate + NADP(+) = 2,5-diamino-6-(1-D-ribosylamino)pyrimidin-4(3H)-one 5'-phosphate + NADPH + H(+)</text>
        <dbReference type="Rhea" id="RHEA:27278"/>
        <dbReference type="ChEBI" id="CHEBI:15378"/>
        <dbReference type="ChEBI" id="CHEBI:57783"/>
        <dbReference type="ChEBI" id="CHEBI:58349"/>
        <dbReference type="ChEBI" id="CHEBI:58890"/>
        <dbReference type="ChEBI" id="CHEBI:59545"/>
        <dbReference type="EC" id="1.1.1.302"/>
    </reaction>
</comment>
<dbReference type="Pfam" id="PF01872">
    <property type="entry name" value="RibD_C"/>
    <property type="match status" value="1"/>
</dbReference>
<dbReference type="GO" id="GO:0016705">
    <property type="term" value="F:oxidoreductase activity, acting on paired donors, with incorporation or reduction of molecular oxygen"/>
    <property type="evidence" value="ECO:0007669"/>
    <property type="project" value="InterPro"/>
</dbReference>
<evidence type="ECO:0000256" key="9">
    <source>
        <dbReference type="ARBA" id="ARBA00030073"/>
    </source>
</evidence>
<evidence type="ECO:0000256" key="7">
    <source>
        <dbReference type="ARBA" id="ARBA00022857"/>
    </source>
</evidence>
<dbReference type="GO" id="GO:0004497">
    <property type="term" value="F:monooxygenase activity"/>
    <property type="evidence" value="ECO:0007669"/>
    <property type="project" value="InterPro"/>
</dbReference>
<comment type="function">
    <text evidence="1">Catalyzes an early step in riboflavin biosynthesis, the NADPH-dependent reduction of the ribose side chain of 2,5-diamino-6-ribosylamino-4(3H)-pyrimidinone 5'-phosphate, yielding 2,5-diamino-6-ribitylamino-4(3H)-pyrimidinone 5'-phosphate.</text>
</comment>
<dbReference type="Gene3D" id="1.10.630.10">
    <property type="entry name" value="Cytochrome P450"/>
    <property type="match status" value="1"/>
</dbReference>
<evidence type="ECO:0000256" key="5">
    <source>
        <dbReference type="ARBA" id="ARBA00015035"/>
    </source>
</evidence>
<sequence length="548" mass="60222">MARDMLQFPSEHRAFLEPHLPPRDLPPISNSLPFTTVTFATSLDSQLALSPGAPTQLSGPQSKAMTHYLRSRYDAILIGVGTAAADNPSLNCRIEGVGGYGGEGLDGQPRPIVIDPSARWDFIANHKIFRLARDGRGRAPYIITGEASPPVDKKAILEEAGGEYITVDMPNTGANGHKMDWRDILNALSAKGLRSVMIEGGGSVINSLLQPEYFSIINSVIVTIAPTWLGTGGVVVSPPRRFNGEGNPMAAVRLDHVQWNPLGEDVVLSITCTTSLLAFDIPTNPLIFTPVDFCFQNDGATHIPGPKLAALTWWYEFYFDGIKGGKYVFKIQELHTQYGPIIRVTPDEIHVNDVGFLDDVYAPSTVRRDKYSYQSKSLRVPGGVGATAGFDLHKKRRDALTPFLSKRNVTFLEPLITKKVNQLCDVIQKHADTSTPVNLSDVFFAFSNDVVVNFLFAHEVNLLADIELAAKQRRNSNELLLGINMNKHFPWIPDFLEALPLFISKPIMPPGLIDMLDLFDRVRAELLEIIKNKASSTPGEKSNGPTGK</sequence>
<evidence type="ECO:0000256" key="6">
    <source>
        <dbReference type="ARBA" id="ARBA00022619"/>
    </source>
</evidence>
<feature type="domain" description="Bacterial bifunctional deaminase-reductase C-terminal" evidence="13">
    <location>
        <begin position="33"/>
        <end position="268"/>
    </location>
</feature>
<evidence type="ECO:0000256" key="11">
    <source>
        <dbReference type="ARBA" id="ARBA00047550"/>
    </source>
</evidence>
<comment type="caution">
    <text evidence="14">The sequence shown here is derived from an EMBL/GenBank/DDBJ whole genome shotgun (WGS) entry which is preliminary data.</text>
</comment>
<evidence type="ECO:0000313" key="15">
    <source>
        <dbReference type="Proteomes" id="UP000701801"/>
    </source>
</evidence>
<dbReference type="InterPro" id="IPR050765">
    <property type="entry name" value="Riboflavin_Biosynth_HTPR"/>
</dbReference>
<gene>
    <name evidence="14" type="ORF">HYALB_00009152</name>
</gene>
<dbReference type="GO" id="GO:0009231">
    <property type="term" value="P:riboflavin biosynthetic process"/>
    <property type="evidence" value="ECO:0007669"/>
    <property type="project" value="UniProtKB-KW"/>
</dbReference>
<dbReference type="InterPro" id="IPR001128">
    <property type="entry name" value="Cyt_P450"/>
</dbReference>
<evidence type="ECO:0000256" key="8">
    <source>
        <dbReference type="ARBA" id="ARBA00023002"/>
    </source>
</evidence>
<dbReference type="SUPFAM" id="SSF48264">
    <property type="entry name" value="Cytochrome P450"/>
    <property type="match status" value="1"/>
</dbReference>
<dbReference type="InterPro" id="IPR002734">
    <property type="entry name" value="RibDG_C"/>
</dbReference>
<dbReference type="Pfam" id="PF00067">
    <property type="entry name" value="p450"/>
    <property type="match status" value="1"/>
</dbReference>
<dbReference type="InterPro" id="IPR024072">
    <property type="entry name" value="DHFR-like_dom_sf"/>
</dbReference>
<dbReference type="OrthoDB" id="5432at2759"/>
<dbReference type="InterPro" id="IPR036396">
    <property type="entry name" value="Cyt_P450_sf"/>
</dbReference>
<comment type="catalytic activity">
    <reaction evidence="11">
        <text>2,5-diamino-6-(1-D-ribitylamino)pyrimidin-4(3H)-one 5'-phosphate + NAD(+) = 2,5-diamino-6-(1-D-ribosylamino)pyrimidin-4(3H)-one 5'-phosphate + NADH + H(+)</text>
        <dbReference type="Rhea" id="RHEA:27274"/>
        <dbReference type="ChEBI" id="CHEBI:15378"/>
        <dbReference type="ChEBI" id="CHEBI:57540"/>
        <dbReference type="ChEBI" id="CHEBI:57945"/>
        <dbReference type="ChEBI" id="CHEBI:58890"/>
        <dbReference type="ChEBI" id="CHEBI:59545"/>
        <dbReference type="EC" id="1.1.1.302"/>
    </reaction>
</comment>
<evidence type="ECO:0000256" key="2">
    <source>
        <dbReference type="ARBA" id="ARBA00005104"/>
    </source>
</evidence>
<dbReference type="SUPFAM" id="SSF53597">
    <property type="entry name" value="Dihydrofolate reductase-like"/>
    <property type="match status" value="1"/>
</dbReference>
<dbReference type="Gene3D" id="3.40.430.10">
    <property type="entry name" value="Dihydrofolate Reductase, subunit A"/>
    <property type="match status" value="1"/>
</dbReference>
<dbReference type="AlphaFoldDB" id="A0A9N9Q3E9"/>
<accession>A0A9N9Q3E9</accession>
<keyword evidence="15" id="KW-1185">Reference proteome</keyword>
<dbReference type="EC" id="1.1.1.302" evidence="4"/>
<evidence type="ECO:0000256" key="12">
    <source>
        <dbReference type="ARBA" id="ARBA00049020"/>
    </source>
</evidence>
<dbReference type="EMBL" id="CAJVRM010000248">
    <property type="protein sequence ID" value="CAG8978255.1"/>
    <property type="molecule type" value="Genomic_DNA"/>
</dbReference>
<name>A0A9N9Q3E9_9HELO</name>
<evidence type="ECO:0000259" key="13">
    <source>
        <dbReference type="Pfam" id="PF01872"/>
    </source>
</evidence>
<evidence type="ECO:0000256" key="1">
    <source>
        <dbReference type="ARBA" id="ARBA00003555"/>
    </source>
</evidence>
<evidence type="ECO:0000256" key="3">
    <source>
        <dbReference type="ARBA" id="ARBA00009723"/>
    </source>
</evidence>
<dbReference type="PANTHER" id="PTHR38011:SF7">
    <property type="entry name" value="2,5-DIAMINO-6-RIBOSYLAMINO-4(3H)-PYRIMIDINONE 5'-PHOSPHATE REDUCTASE"/>
    <property type="match status" value="1"/>
</dbReference>
<dbReference type="GO" id="GO:0008703">
    <property type="term" value="F:5-amino-6-(5-phosphoribosylamino)uracil reductase activity"/>
    <property type="evidence" value="ECO:0007669"/>
    <property type="project" value="InterPro"/>
</dbReference>
<evidence type="ECO:0000313" key="14">
    <source>
        <dbReference type="EMBL" id="CAG8978255.1"/>
    </source>
</evidence>